<dbReference type="AlphaFoldDB" id="A0A1V4SJZ6"/>
<dbReference type="InterPro" id="IPR038109">
    <property type="entry name" value="DNA_bind_recomb_sf"/>
</dbReference>
<keyword evidence="4" id="KW-1185">Reference proteome</keyword>
<dbReference type="PANTHER" id="PTHR30461:SF23">
    <property type="entry name" value="DNA RECOMBINASE-RELATED"/>
    <property type="match status" value="1"/>
</dbReference>
<dbReference type="STRING" id="48256.CLHUN_17830"/>
<dbReference type="Gene3D" id="3.90.1750.20">
    <property type="entry name" value="Putative Large Serine Recombinase, Chain B, Domain 2"/>
    <property type="match status" value="1"/>
</dbReference>
<dbReference type="InterPro" id="IPR025827">
    <property type="entry name" value="Zn_ribbon_recom_dom"/>
</dbReference>
<proteinExistence type="predicted"/>
<dbReference type="Pfam" id="PF07508">
    <property type="entry name" value="Recombinase"/>
    <property type="match status" value="1"/>
</dbReference>
<protein>
    <submittedName>
        <fullName evidence="3">Recombinase</fullName>
    </submittedName>
</protein>
<feature type="domain" description="Recombinase" evidence="2">
    <location>
        <begin position="165"/>
        <end position="298"/>
    </location>
</feature>
<dbReference type="GO" id="GO:0003677">
    <property type="term" value="F:DNA binding"/>
    <property type="evidence" value="ECO:0007669"/>
    <property type="project" value="InterPro"/>
</dbReference>
<name>A0A1V4SJZ6_RUMHU</name>
<evidence type="ECO:0000259" key="2">
    <source>
        <dbReference type="PROSITE" id="PS51737"/>
    </source>
</evidence>
<dbReference type="EMBL" id="MZGX01000010">
    <property type="protein sequence ID" value="OPX44229.1"/>
    <property type="molecule type" value="Genomic_DNA"/>
</dbReference>
<keyword evidence="1" id="KW-0175">Coiled coil</keyword>
<dbReference type="Proteomes" id="UP000191554">
    <property type="component" value="Unassembled WGS sequence"/>
</dbReference>
<accession>A0A1V4SJZ6</accession>
<organism evidence="3 4">
    <name type="scientific">Ruminiclostridium hungatei</name>
    <name type="common">Clostridium hungatei</name>
    <dbReference type="NCBI Taxonomy" id="48256"/>
    <lineage>
        <taxon>Bacteria</taxon>
        <taxon>Bacillati</taxon>
        <taxon>Bacillota</taxon>
        <taxon>Clostridia</taxon>
        <taxon>Eubacteriales</taxon>
        <taxon>Oscillospiraceae</taxon>
        <taxon>Ruminiclostridium</taxon>
    </lineage>
</organism>
<feature type="coiled-coil region" evidence="1">
    <location>
        <begin position="431"/>
        <end position="462"/>
    </location>
</feature>
<comment type="caution">
    <text evidence="3">The sequence shown here is derived from an EMBL/GenBank/DDBJ whole genome shotgun (WGS) entry which is preliminary data.</text>
</comment>
<reference evidence="3 4" key="1">
    <citation type="submission" date="2017-03" db="EMBL/GenBank/DDBJ databases">
        <title>Genome sequence of Clostridium hungatei DSM 14427.</title>
        <authorList>
            <person name="Poehlein A."/>
            <person name="Daniel R."/>
        </authorList>
    </citation>
    <scope>NUCLEOTIDE SEQUENCE [LARGE SCALE GENOMIC DNA]</scope>
    <source>
        <strain evidence="3 4">DSM 14427</strain>
    </source>
</reference>
<dbReference type="InterPro" id="IPR011109">
    <property type="entry name" value="DNA_bind_recombinase_dom"/>
</dbReference>
<dbReference type="Gene3D" id="3.40.50.1390">
    <property type="entry name" value="Resolvase, N-terminal catalytic domain"/>
    <property type="match status" value="1"/>
</dbReference>
<dbReference type="InterPro" id="IPR006119">
    <property type="entry name" value="Resolv_N"/>
</dbReference>
<sequence>MLGFNKPDINYHIGIYVRQSRDENEENIETIETQKKLLIDFVRRNNLGTVYKTYVDDNVSGSGFERNALEELKKDVLSCNVNLILLKDLSRLGRNNAKTLLFLDFLEEYGVRVITTDGRYDSLKDNETVGIDTWYNERYIRDISKKIRANLRFKIEQGEYIGNAPYGYVKSINEKNKLVVDARTAPVVREIFGLYKQGYGYAAIADILNKKGYPSPSSKNSDIPITPWNQVAVQRILCNRVYIGDTVQGVSEKISFKNKKTRRLPFDKWIITTNTHEPIVKNEDFEEVQKIRAKKRSSQGYNRNISHLLSNMLYCGKCGKAMYVRVRRDRPVGYICSTYSKNGSECCSSHYVTEQAILDVISDELLEMLSNRELIESFNLKYCNEEEERQRRAEMAQRLDQQVAAKQKQQDILYLDRLEAKISEQLFIRMNRGIEEKIALLKKEKERLLEEEKKQLDKLHMAESLINRIKTQGINKNIIEQMVNRVIVYDGGDNTGLEGIGLGREEIKNGLIVIEYNYDNWKKN</sequence>
<dbReference type="SMART" id="SM00857">
    <property type="entry name" value="Resolvase"/>
    <property type="match status" value="1"/>
</dbReference>
<evidence type="ECO:0000256" key="1">
    <source>
        <dbReference type="SAM" id="Coils"/>
    </source>
</evidence>
<evidence type="ECO:0000313" key="4">
    <source>
        <dbReference type="Proteomes" id="UP000191554"/>
    </source>
</evidence>
<dbReference type="RefSeq" id="WP_080064231.1">
    <property type="nucleotide sequence ID" value="NZ_MZGX01000010.1"/>
</dbReference>
<dbReference type="InterPro" id="IPR050639">
    <property type="entry name" value="SSR_resolvase"/>
</dbReference>
<gene>
    <name evidence="3" type="ORF">CLHUN_17830</name>
</gene>
<dbReference type="Pfam" id="PF13408">
    <property type="entry name" value="Zn_ribbon_recom"/>
    <property type="match status" value="1"/>
</dbReference>
<evidence type="ECO:0000313" key="3">
    <source>
        <dbReference type="EMBL" id="OPX44229.1"/>
    </source>
</evidence>
<dbReference type="OrthoDB" id="1094757at2"/>
<dbReference type="GO" id="GO:0000150">
    <property type="term" value="F:DNA strand exchange activity"/>
    <property type="evidence" value="ECO:0007669"/>
    <property type="project" value="InterPro"/>
</dbReference>
<dbReference type="PANTHER" id="PTHR30461">
    <property type="entry name" value="DNA-INVERTASE FROM LAMBDOID PROPHAGE"/>
    <property type="match status" value="1"/>
</dbReference>
<dbReference type="PROSITE" id="PS51737">
    <property type="entry name" value="RECOMBINASE_DNA_BIND"/>
    <property type="match status" value="1"/>
</dbReference>
<dbReference type="Pfam" id="PF00239">
    <property type="entry name" value="Resolvase"/>
    <property type="match status" value="1"/>
</dbReference>
<dbReference type="SUPFAM" id="SSF53041">
    <property type="entry name" value="Resolvase-like"/>
    <property type="match status" value="1"/>
</dbReference>
<dbReference type="InterPro" id="IPR036162">
    <property type="entry name" value="Resolvase-like_N_sf"/>
</dbReference>